<dbReference type="Gene3D" id="3.40.50.150">
    <property type="entry name" value="Vaccinia Virus protein VP39"/>
    <property type="match status" value="1"/>
</dbReference>
<dbReference type="InterPro" id="IPR001077">
    <property type="entry name" value="COMT_C"/>
</dbReference>
<dbReference type="SUPFAM" id="SSF46785">
    <property type="entry name" value="Winged helix' DNA-binding domain"/>
    <property type="match status" value="1"/>
</dbReference>
<dbReference type="PANTHER" id="PTHR43712">
    <property type="entry name" value="PUTATIVE (AFU_ORTHOLOGUE AFUA_4G14580)-RELATED"/>
    <property type="match status" value="1"/>
</dbReference>
<protein>
    <submittedName>
        <fullName evidence="6">O-methyltransferase-domain-containing protein</fullName>
    </submittedName>
</protein>
<keyword evidence="7" id="KW-1185">Reference proteome</keyword>
<dbReference type="Proteomes" id="UP001278766">
    <property type="component" value="Unassembled WGS sequence"/>
</dbReference>
<dbReference type="AlphaFoldDB" id="A0AAE0LMH2"/>
<gene>
    <name evidence="6" type="ORF">B0H64DRAFT_332706</name>
</gene>
<evidence type="ECO:0000259" key="4">
    <source>
        <dbReference type="Pfam" id="PF00891"/>
    </source>
</evidence>
<dbReference type="InterPro" id="IPR016461">
    <property type="entry name" value="COMT-like"/>
</dbReference>
<dbReference type="PANTHER" id="PTHR43712:SF2">
    <property type="entry name" value="O-METHYLTRANSFERASE CICE"/>
    <property type="match status" value="1"/>
</dbReference>
<comment type="caution">
    <text evidence="6">The sequence shown here is derived from an EMBL/GenBank/DDBJ whole genome shotgun (WGS) entry which is preliminary data.</text>
</comment>
<dbReference type="EMBL" id="JAUEPN010000015">
    <property type="protein sequence ID" value="KAK3290134.1"/>
    <property type="molecule type" value="Genomic_DNA"/>
</dbReference>
<reference evidence="6" key="1">
    <citation type="journal article" date="2023" name="Mol. Phylogenet. Evol.">
        <title>Genome-scale phylogeny and comparative genomics of the fungal order Sordariales.</title>
        <authorList>
            <person name="Hensen N."/>
            <person name="Bonometti L."/>
            <person name="Westerberg I."/>
            <person name="Brannstrom I.O."/>
            <person name="Guillou S."/>
            <person name="Cros-Aarteil S."/>
            <person name="Calhoun S."/>
            <person name="Haridas S."/>
            <person name="Kuo A."/>
            <person name="Mondo S."/>
            <person name="Pangilinan J."/>
            <person name="Riley R."/>
            <person name="LaButti K."/>
            <person name="Andreopoulos B."/>
            <person name="Lipzen A."/>
            <person name="Chen C."/>
            <person name="Yan M."/>
            <person name="Daum C."/>
            <person name="Ng V."/>
            <person name="Clum A."/>
            <person name="Steindorff A."/>
            <person name="Ohm R.A."/>
            <person name="Martin F."/>
            <person name="Silar P."/>
            <person name="Natvig D.O."/>
            <person name="Lalanne C."/>
            <person name="Gautier V."/>
            <person name="Ament-Velasquez S.L."/>
            <person name="Kruys A."/>
            <person name="Hutchinson M.I."/>
            <person name="Powell A.J."/>
            <person name="Barry K."/>
            <person name="Miller A.N."/>
            <person name="Grigoriev I.V."/>
            <person name="Debuchy R."/>
            <person name="Gladieux P."/>
            <person name="Hiltunen Thoren M."/>
            <person name="Johannesson H."/>
        </authorList>
    </citation>
    <scope>NUCLEOTIDE SEQUENCE</scope>
    <source>
        <strain evidence="6">CBS 168.71</strain>
    </source>
</reference>
<dbReference type="Pfam" id="PF08100">
    <property type="entry name" value="Dimerisation"/>
    <property type="match status" value="1"/>
</dbReference>
<keyword evidence="3" id="KW-0949">S-adenosyl-L-methionine</keyword>
<dbReference type="GO" id="GO:0046983">
    <property type="term" value="F:protein dimerization activity"/>
    <property type="evidence" value="ECO:0007669"/>
    <property type="project" value="InterPro"/>
</dbReference>
<dbReference type="Gene3D" id="1.10.10.10">
    <property type="entry name" value="Winged helix-like DNA-binding domain superfamily/Winged helix DNA-binding domain"/>
    <property type="match status" value="1"/>
</dbReference>
<organism evidence="6 7">
    <name type="scientific">Chaetomium fimeti</name>
    <dbReference type="NCBI Taxonomy" id="1854472"/>
    <lineage>
        <taxon>Eukaryota</taxon>
        <taxon>Fungi</taxon>
        <taxon>Dikarya</taxon>
        <taxon>Ascomycota</taxon>
        <taxon>Pezizomycotina</taxon>
        <taxon>Sordariomycetes</taxon>
        <taxon>Sordariomycetidae</taxon>
        <taxon>Sordariales</taxon>
        <taxon>Chaetomiaceae</taxon>
        <taxon>Chaetomium</taxon>
    </lineage>
</organism>
<name>A0AAE0LMH2_9PEZI</name>
<evidence type="ECO:0000256" key="2">
    <source>
        <dbReference type="ARBA" id="ARBA00022679"/>
    </source>
</evidence>
<feature type="domain" description="O-methyltransferase dimerisation" evidence="5">
    <location>
        <begin position="73"/>
        <end position="147"/>
    </location>
</feature>
<dbReference type="GO" id="GO:0032259">
    <property type="term" value="P:methylation"/>
    <property type="evidence" value="ECO:0007669"/>
    <property type="project" value="UniProtKB-KW"/>
</dbReference>
<accession>A0AAE0LMH2</accession>
<reference evidence="6" key="2">
    <citation type="submission" date="2023-06" db="EMBL/GenBank/DDBJ databases">
        <authorList>
            <consortium name="Lawrence Berkeley National Laboratory"/>
            <person name="Haridas S."/>
            <person name="Hensen N."/>
            <person name="Bonometti L."/>
            <person name="Westerberg I."/>
            <person name="Brannstrom I.O."/>
            <person name="Guillou S."/>
            <person name="Cros-Aarteil S."/>
            <person name="Calhoun S."/>
            <person name="Kuo A."/>
            <person name="Mondo S."/>
            <person name="Pangilinan J."/>
            <person name="Riley R."/>
            <person name="Labutti K."/>
            <person name="Andreopoulos B."/>
            <person name="Lipzen A."/>
            <person name="Chen C."/>
            <person name="Yanf M."/>
            <person name="Daum C."/>
            <person name="Ng V."/>
            <person name="Clum A."/>
            <person name="Steindorff A."/>
            <person name="Ohm R."/>
            <person name="Martin F."/>
            <person name="Silar P."/>
            <person name="Natvig D."/>
            <person name="Lalanne C."/>
            <person name="Gautier V."/>
            <person name="Ament-Velasquez S.L."/>
            <person name="Kruys A."/>
            <person name="Hutchinson M.I."/>
            <person name="Powell A.J."/>
            <person name="Barry K."/>
            <person name="Miller A.N."/>
            <person name="Grigoriev I.V."/>
            <person name="Debuchy R."/>
            <person name="Gladieux P."/>
            <person name="Thoren M.H."/>
            <person name="Johannesson H."/>
        </authorList>
    </citation>
    <scope>NUCLEOTIDE SEQUENCE</scope>
    <source>
        <strain evidence="6">CBS 168.71</strain>
    </source>
</reference>
<dbReference type="InterPro" id="IPR036390">
    <property type="entry name" value="WH_DNA-bd_sf"/>
</dbReference>
<dbReference type="PROSITE" id="PS51683">
    <property type="entry name" value="SAM_OMT_II"/>
    <property type="match status" value="1"/>
</dbReference>
<evidence type="ECO:0000256" key="1">
    <source>
        <dbReference type="ARBA" id="ARBA00022603"/>
    </source>
</evidence>
<evidence type="ECO:0000313" key="7">
    <source>
        <dbReference type="Proteomes" id="UP001278766"/>
    </source>
</evidence>
<evidence type="ECO:0000256" key="3">
    <source>
        <dbReference type="ARBA" id="ARBA00022691"/>
    </source>
</evidence>
<dbReference type="InterPro" id="IPR036388">
    <property type="entry name" value="WH-like_DNA-bd_sf"/>
</dbReference>
<keyword evidence="2" id="KW-0808">Transferase</keyword>
<dbReference type="Pfam" id="PF00891">
    <property type="entry name" value="Methyltransf_2"/>
    <property type="match status" value="1"/>
</dbReference>
<evidence type="ECO:0000313" key="6">
    <source>
        <dbReference type="EMBL" id="KAK3290134.1"/>
    </source>
</evidence>
<dbReference type="InterPro" id="IPR029063">
    <property type="entry name" value="SAM-dependent_MTases_sf"/>
</dbReference>
<dbReference type="GO" id="GO:0008171">
    <property type="term" value="F:O-methyltransferase activity"/>
    <property type="evidence" value="ECO:0007669"/>
    <property type="project" value="InterPro"/>
</dbReference>
<dbReference type="RefSeq" id="XP_062653648.1">
    <property type="nucleotide sequence ID" value="XM_062801064.1"/>
</dbReference>
<dbReference type="SUPFAM" id="SSF53335">
    <property type="entry name" value="S-adenosyl-L-methionine-dependent methyltransferases"/>
    <property type="match status" value="1"/>
</dbReference>
<sequence>MDSVLQKLNEALQEAVDAFDGPLQQDILARLTDPDSVPDEETWKLASKTVDLADRLVRQIQPPALQLAENYLAYLDTKCLWTAVSNNMPDLLASGPQSIADLARSSSLQPLRLRQVMRVLHNNGIFAYDAATGLYSNSASSTLLTKSHWTQWHRWVDLYGNEFYDAARSLPAAVRDGEARSAAQLEYGTDQTIFAYFAARGLQDKFHKTLGAGAVAQAPGMLADYPWEELGDAVVLDVGGGGGDFVAALLRAHPTLCGALLELESVVAMVRPRFREVDGAFADVGDRMAALHVGDFRDAVPAYEVYTMKWCLHNWLDEDVVRILSAVRAAIVETPRARMVIIEAVLAEGRSSRVWRYGDLTMMSTANGQERTENEWRSLAAQAGWEVKSISPLRNAWAAAIDLRPIKGAVGTPTSSHVE</sequence>
<proteinExistence type="predicted"/>
<dbReference type="GeneID" id="87838012"/>
<dbReference type="InterPro" id="IPR012967">
    <property type="entry name" value="COMT_dimerisation"/>
</dbReference>
<evidence type="ECO:0000259" key="5">
    <source>
        <dbReference type="Pfam" id="PF08100"/>
    </source>
</evidence>
<feature type="domain" description="O-methyltransferase C-terminal" evidence="4">
    <location>
        <begin position="172"/>
        <end position="385"/>
    </location>
</feature>
<keyword evidence="1" id="KW-0489">Methyltransferase</keyword>